<feature type="signal peptide" evidence="2">
    <location>
        <begin position="1"/>
        <end position="16"/>
    </location>
</feature>
<dbReference type="SUPFAM" id="SSF55797">
    <property type="entry name" value="PR-1-like"/>
    <property type="match status" value="1"/>
</dbReference>
<evidence type="ECO:0000259" key="3">
    <source>
        <dbReference type="Pfam" id="PF00188"/>
    </source>
</evidence>
<dbReference type="PROSITE" id="PS51257">
    <property type="entry name" value="PROKAR_LIPOPROTEIN"/>
    <property type="match status" value="1"/>
</dbReference>
<dbReference type="RefSeq" id="WP_092497143.1">
    <property type="nucleotide sequence ID" value="NZ_FNFV01000001.1"/>
</dbReference>
<keyword evidence="2" id="KW-0732">Signal</keyword>
<dbReference type="InterPro" id="IPR035940">
    <property type="entry name" value="CAP_sf"/>
</dbReference>
<evidence type="ECO:0000313" key="4">
    <source>
        <dbReference type="EMBL" id="SDJ95656.1"/>
    </source>
</evidence>
<dbReference type="PANTHER" id="PTHR31157">
    <property type="entry name" value="SCP DOMAIN-CONTAINING PROTEIN"/>
    <property type="match status" value="1"/>
</dbReference>
<dbReference type="Pfam" id="PF00188">
    <property type="entry name" value="CAP"/>
    <property type="match status" value="1"/>
</dbReference>
<accession>A0A1G8XYS8</accession>
<dbReference type="InterPro" id="IPR014044">
    <property type="entry name" value="CAP_dom"/>
</dbReference>
<gene>
    <name evidence="4" type="ORF">SAMN05216257_101116</name>
</gene>
<feature type="region of interest" description="Disordered" evidence="1">
    <location>
        <begin position="174"/>
        <end position="214"/>
    </location>
</feature>
<dbReference type="Proteomes" id="UP000199328">
    <property type="component" value="Unassembled WGS sequence"/>
</dbReference>
<dbReference type="PANTHER" id="PTHR31157:SF1">
    <property type="entry name" value="SCP DOMAIN-CONTAINING PROTEIN"/>
    <property type="match status" value="1"/>
</dbReference>
<name>A0A1G8XYS8_9RHOB</name>
<evidence type="ECO:0000313" key="5">
    <source>
        <dbReference type="Proteomes" id="UP000199328"/>
    </source>
</evidence>
<proteinExistence type="predicted"/>
<reference evidence="5" key="1">
    <citation type="submission" date="2016-10" db="EMBL/GenBank/DDBJ databases">
        <authorList>
            <person name="Varghese N."/>
            <person name="Submissions S."/>
        </authorList>
    </citation>
    <scope>NUCLEOTIDE SEQUENCE [LARGE SCALE GENOMIC DNA]</scope>
    <source>
        <strain evidence="5">CGMCC 1.10789</strain>
    </source>
</reference>
<feature type="compositionally biased region" description="Pro residues" evidence="1">
    <location>
        <begin position="174"/>
        <end position="193"/>
    </location>
</feature>
<dbReference type="AlphaFoldDB" id="A0A1G8XYS8"/>
<dbReference type="EMBL" id="FNFV01000001">
    <property type="protein sequence ID" value="SDJ95656.1"/>
    <property type="molecule type" value="Genomic_DNA"/>
</dbReference>
<keyword evidence="5" id="KW-1185">Reference proteome</keyword>
<dbReference type="Gene3D" id="3.40.33.10">
    <property type="entry name" value="CAP"/>
    <property type="match status" value="1"/>
</dbReference>
<feature type="compositionally biased region" description="Acidic residues" evidence="1">
    <location>
        <begin position="196"/>
        <end position="205"/>
    </location>
</feature>
<sequence>MTRLLGLLFASLLALAACAPATTSTMGPSSSGFRPYNLDGQSPSRVRFRMLDGINALRQAEGLPPLTLDERLNRAAELHSEDMYRQQRPWHFGHDGSSPVQRVQRVGYDKELVGENIAETYETELEVLAAWMEEPTTRQPIMDPQAEEMGLGWFQEQGGKIWWTLIIGGGPLQTPPVVTPPANTAPPGAPPTVPVGEDELTDPTVEESAPPATS</sequence>
<feature type="domain" description="SCP" evidence="3">
    <location>
        <begin position="51"/>
        <end position="164"/>
    </location>
</feature>
<evidence type="ECO:0000256" key="2">
    <source>
        <dbReference type="SAM" id="SignalP"/>
    </source>
</evidence>
<dbReference type="CDD" id="cd05379">
    <property type="entry name" value="CAP_bacterial"/>
    <property type="match status" value="1"/>
</dbReference>
<evidence type="ECO:0000256" key="1">
    <source>
        <dbReference type="SAM" id="MobiDB-lite"/>
    </source>
</evidence>
<feature type="chain" id="PRO_5011506856" evidence="2">
    <location>
        <begin position="17"/>
        <end position="214"/>
    </location>
</feature>
<organism evidence="4 5">
    <name type="scientific">Meinhardsimonia xiamenensis</name>
    <dbReference type="NCBI Taxonomy" id="990712"/>
    <lineage>
        <taxon>Bacteria</taxon>
        <taxon>Pseudomonadati</taxon>
        <taxon>Pseudomonadota</taxon>
        <taxon>Alphaproteobacteria</taxon>
        <taxon>Rhodobacterales</taxon>
        <taxon>Paracoccaceae</taxon>
        <taxon>Meinhardsimonia</taxon>
    </lineage>
</organism>
<protein>
    <submittedName>
        <fullName evidence="4">Uncharacterized conserved protein YkwD, contains CAP (CSP/antigen 5/PR1) domain</fullName>
    </submittedName>
</protein>
<dbReference type="OrthoDB" id="7846629at2"/>
<dbReference type="STRING" id="990712.SAMN05216257_101116"/>